<gene>
    <name evidence="2" type="ORF">EDD35_6773</name>
</gene>
<dbReference type="AlphaFoldDB" id="A0A3N2H608"/>
<feature type="transmembrane region" description="Helical" evidence="1">
    <location>
        <begin position="86"/>
        <end position="111"/>
    </location>
</feature>
<dbReference type="EMBL" id="RKHY01000001">
    <property type="protein sequence ID" value="ROS44337.1"/>
    <property type="molecule type" value="Genomic_DNA"/>
</dbReference>
<name>A0A3N2H608_9PSEU</name>
<dbReference type="RefSeq" id="WP_231960864.1">
    <property type="nucleotide sequence ID" value="NZ_RKHY01000001.1"/>
</dbReference>
<comment type="caution">
    <text evidence="2">The sequence shown here is derived from an EMBL/GenBank/DDBJ whole genome shotgun (WGS) entry which is preliminary data.</text>
</comment>
<dbReference type="GeneID" id="301849441"/>
<keyword evidence="1" id="KW-1133">Transmembrane helix</keyword>
<keyword evidence="1" id="KW-0472">Membrane</keyword>
<accession>A0A3N2H608</accession>
<protein>
    <recommendedName>
        <fullName evidence="4">SHOCT domain-containing protein</fullName>
    </recommendedName>
</protein>
<evidence type="ECO:0000313" key="2">
    <source>
        <dbReference type="EMBL" id="ROS44337.1"/>
    </source>
</evidence>
<dbReference type="Proteomes" id="UP000274843">
    <property type="component" value="Unassembled WGS sequence"/>
</dbReference>
<keyword evidence="3" id="KW-1185">Reference proteome</keyword>
<reference evidence="2 3" key="1">
    <citation type="submission" date="2018-11" db="EMBL/GenBank/DDBJ databases">
        <title>Sequencing the genomes of 1000 actinobacteria strains.</title>
        <authorList>
            <person name="Klenk H.-P."/>
        </authorList>
    </citation>
    <scope>NUCLEOTIDE SEQUENCE [LARGE SCALE GENOMIC DNA]</scope>
    <source>
        <strain evidence="2 3">DSM 44348</strain>
    </source>
</reference>
<evidence type="ECO:0000313" key="3">
    <source>
        <dbReference type="Proteomes" id="UP000274843"/>
    </source>
</evidence>
<feature type="transmembrane region" description="Helical" evidence="1">
    <location>
        <begin position="25"/>
        <end position="47"/>
    </location>
</feature>
<evidence type="ECO:0000256" key="1">
    <source>
        <dbReference type="SAM" id="Phobius"/>
    </source>
</evidence>
<proteinExistence type="predicted"/>
<sequence>MSTDRETPPDTGGTSHRRRGHGGMVLLMCAPLLVIAVVLTLTGVAGAEMVAGMSRGGPAGTDGPVPWIEEGRDPKMMYWYGNGMSGWGVALMTVGNVLFWALVIIGGIALFRVLQRGNGFGGRARPSPEELLAERFARGEIDEQTYRRDVETLRLHNSGADR</sequence>
<organism evidence="2 3">
    <name type="scientific">Amycolatopsis thermoflava</name>
    <dbReference type="NCBI Taxonomy" id="84480"/>
    <lineage>
        <taxon>Bacteria</taxon>
        <taxon>Bacillati</taxon>
        <taxon>Actinomycetota</taxon>
        <taxon>Actinomycetes</taxon>
        <taxon>Pseudonocardiales</taxon>
        <taxon>Pseudonocardiaceae</taxon>
        <taxon>Amycolatopsis</taxon>
        <taxon>Amycolatopsis methanolica group</taxon>
    </lineage>
</organism>
<keyword evidence="1" id="KW-0812">Transmembrane</keyword>
<evidence type="ECO:0008006" key="4">
    <source>
        <dbReference type="Google" id="ProtNLM"/>
    </source>
</evidence>